<feature type="compositionally biased region" description="Basic and acidic residues" evidence="1">
    <location>
        <begin position="258"/>
        <end position="283"/>
    </location>
</feature>
<dbReference type="InterPro" id="IPR053218">
    <property type="entry name" value="Pathogen-related_defense"/>
</dbReference>
<feature type="region of interest" description="Disordered" evidence="1">
    <location>
        <begin position="1"/>
        <end position="23"/>
    </location>
</feature>
<sequence>MAAHSDNLNTYDSAPSESKPAVPDYLATPNAVFGDEGVQWRYGKAPDYSKTRKVWAEGKRMNHEPGSLPEMVENLVKNWEVEASFKPRLSDWRTIDHENYSFAMGGGAPQSAAHMIQVGTYNGIIAPNEYYSPENSDFASSHKTFKRMMPTFAWEVLEVYSGPPRVAFRWRHWGVMKNDYVGFNDKGEKVTAKAHGGLIDIQGVTVATVDDKVRLQDLQTWMDPLEMFRQIAPGGIVNKTTMNRKVDKEAALDEPAETDSKAAPERQDEDKSFSEAARPRHVLESTGKAASAPVLHVGTVSQDQKHLPLGSAVGDEKSSDPAEDVTQAQSQDVWHDAQDTVSEVQSIVDTATSQGGKTAVSKPASNYQEAKHKAKDGEPPASEVQSNPREMPQQHTSIAPRSMYTSAVTGNEDKILEPAQRGEMVDESKETGARDGVDDCLERSAEEVHPQPKETEKNVQPEAGEAVATAPGSEETRATYEEMSRISASECPFLMNRE</sequence>
<feature type="compositionally biased region" description="Polar residues" evidence="1">
    <location>
        <begin position="1"/>
        <end position="16"/>
    </location>
</feature>
<dbReference type="AlphaFoldDB" id="A0A9Q8P4R2"/>
<feature type="region of interest" description="Disordered" evidence="1">
    <location>
        <begin position="249"/>
        <end position="484"/>
    </location>
</feature>
<dbReference type="PANTHER" id="PTHR31723:SF10">
    <property type="entry name" value="PATHOGEN-RELATED PROTEIN"/>
    <property type="match status" value="1"/>
</dbReference>
<reference evidence="2" key="1">
    <citation type="submission" date="2021-12" db="EMBL/GenBank/DDBJ databases">
        <authorList>
            <person name="Zaccaron A."/>
            <person name="Stergiopoulos I."/>
        </authorList>
    </citation>
    <scope>NUCLEOTIDE SEQUENCE</scope>
    <source>
        <strain evidence="2">Race5_Kim</strain>
    </source>
</reference>
<dbReference type="Proteomes" id="UP000756132">
    <property type="component" value="Chromosome 1"/>
</dbReference>
<dbReference type="SUPFAM" id="SSF54427">
    <property type="entry name" value="NTF2-like"/>
    <property type="match status" value="1"/>
</dbReference>
<evidence type="ECO:0000256" key="1">
    <source>
        <dbReference type="SAM" id="MobiDB-lite"/>
    </source>
</evidence>
<dbReference type="OMA" id="KRMNHEP"/>
<evidence type="ECO:0000313" key="3">
    <source>
        <dbReference type="Proteomes" id="UP000756132"/>
    </source>
</evidence>
<keyword evidence="3" id="KW-1185">Reference proteome</keyword>
<feature type="compositionally biased region" description="Basic and acidic residues" evidence="1">
    <location>
        <begin position="423"/>
        <end position="459"/>
    </location>
</feature>
<feature type="compositionally biased region" description="Basic and acidic residues" evidence="1">
    <location>
        <begin position="474"/>
        <end position="484"/>
    </location>
</feature>
<dbReference type="PANTHER" id="PTHR31723">
    <property type="entry name" value="PATHOGENESIS-RELATED FAMILY PROTEIN"/>
    <property type="match status" value="1"/>
</dbReference>
<dbReference type="EMBL" id="CP090163">
    <property type="protein sequence ID" value="UJO12992.1"/>
    <property type="molecule type" value="Genomic_DNA"/>
</dbReference>
<feature type="compositionally biased region" description="Polar residues" evidence="1">
    <location>
        <begin position="339"/>
        <end position="356"/>
    </location>
</feature>
<protein>
    <submittedName>
        <fullName evidence="2">Pathogen-related protein</fullName>
    </submittedName>
</protein>
<name>A0A9Q8P4R2_PASFU</name>
<feature type="compositionally biased region" description="Polar residues" evidence="1">
    <location>
        <begin position="383"/>
        <end position="409"/>
    </location>
</feature>
<accession>A0A9Q8P4R2</accession>
<proteinExistence type="predicted"/>
<gene>
    <name evidence="2" type="ORF">CLAFUR5_01536</name>
</gene>
<dbReference type="KEGG" id="ffu:CLAFUR5_01536"/>
<dbReference type="RefSeq" id="XP_047757358.1">
    <property type="nucleotide sequence ID" value="XM_047900684.1"/>
</dbReference>
<dbReference type="GeneID" id="71981414"/>
<dbReference type="InterPro" id="IPR032710">
    <property type="entry name" value="NTF2-like_dom_sf"/>
</dbReference>
<dbReference type="Gene3D" id="3.10.450.50">
    <property type="match status" value="1"/>
</dbReference>
<feature type="compositionally biased region" description="Basic and acidic residues" evidence="1">
    <location>
        <begin position="369"/>
        <end position="378"/>
    </location>
</feature>
<organism evidence="2 3">
    <name type="scientific">Passalora fulva</name>
    <name type="common">Tomato leaf mold</name>
    <name type="synonym">Cladosporium fulvum</name>
    <dbReference type="NCBI Taxonomy" id="5499"/>
    <lineage>
        <taxon>Eukaryota</taxon>
        <taxon>Fungi</taxon>
        <taxon>Dikarya</taxon>
        <taxon>Ascomycota</taxon>
        <taxon>Pezizomycotina</taxon>
        <taxon>Dothideomycetes</taxon>
        <taxon>Dothideomycetidae</taxon>
        <taxon>Mycosphaerellales</taxon>
        <taxon>Mycosphaerellaceae</taxon>
        <taxon>Fulvia</taxon>
    </lineage>
</organism>
<evidence type="ECO:0000313" key="2">
    <source>
        <dbReference type="EMBL" id="UJO12992.1"/>
    </source>
</evidence>
<reference evidence="2" key="2">
    <citation type="journal article" date="2022" name="Microb. Genom.">
        <title>A chromosome-scale genome assembly of the tomato pathogen Cladosporium fulvum reveals a compartmentalized genome architecture and the presence of a dispensable chromosome.</title>
        <authorList>
            <person name="Zaccaron A.Z."/>
            <person name="Chen L.H."/>
            <person name="Samaras A."/>
            <person name="Stergiopoulos I."/>
        </authorList>
    </citation>
    <scope>NUCLEOTIDE SEQUENCE</scope>
    <source>
        <strain evidence="2">Race5_Kim</strain>
    </source>
</reference>
<dbReference type="OrthoDB" id="65445at2759"/>